<organism evidence="2 3">
    <name type="scientific">Rattus norvegicus</name>
    <name type="common">Rat</name>
    <dbReference type="NCBI Taxonomy" id="10116"/>
    <lineage>
        <taxon>Eukaryota</taxon>
        <taxon>Metazoa</taxon>
        <taxon>Chordata</taxon>
        <taxon>Craniata</taxon>
        <taxon>Vertebrata</taxon>
        <taxon>Euteleostomi</taxon>
        <taxon>Mammalia</taxon>
        <taxon>Eutheria</taxon>
        <taxon>Euarchontoglires</taxon>
        <taxon>Glires</taxon>
        <taxon>Rodentia</taxon>
        <taxon>Myomorpha</taxon>
        <taxon>Muroidea</taxon>
        <taxon>Muridae</taxon>
        <taxon>Murinae</taxon>
        <taxon>Rattus</taxon>
    </lineage>
</organism>
<sequence length="69" mass="7611">MSARVCPLTECALCARLSPVRVKTQRSSPQESYSTDVLFMSGSLRHSALQKQGIPYLPTHSSRAESRTT</sequence>
<dbReference type="AlphaFoldDB" id="A6HVE6"/>
<reference evidence="3" key="1">
    <citation type="submission" date="2005-09" db="EMBL/GenBank/DDBJ databases">
        <authorList>
            <person name="Mural R.J."/>
            <person name="Li P.W."/>
            <person name="Adams M.D."/>
            <person name="Amanatides P.G."/>
            <person name="Baden-Tillson H."/>
            <person name="Barnstead M."/>
            <person name="Chin S.H."/>
            <person name="Dew I."/>
            <person name="Evans C.A."/>
            <person name="Ferriera S."/>
            <person name="Flanigan M."/>
            <person name="Fosler C."/>
            <person name="Glodek A."/>
            <person name="Gu Z."/>
            <person name="Holt R.A."/>
            <person name="Jennings D."/>
            <person name="Kraft C.L."/>
            <person name="Lu F."/>
            <person name="Nguyen T."/>
            <person name="Nusskern D.R."/>
            <person name="Pfannkoch C.M."/>
            <person name="Sitter C."/>
            <person name="Sutton G.G."/>
            <person name="Venter J.C."/>
            <person name="Wang Z."/>
            <person name="Woodage T."/>
            <person name="Zheng X.H."/>
            <person name="Zhong F."/>
        </authorList>
    </citation>
    <scope>NUCLEOTIDE SEQUENCE [LARGE SCALE GENOMIC DNA]</scope>
    <source>
        <strain>BN</strain>
        <strain evidence="3">Sprague-Dawley</strain>
    </source>
</reference>
<gene>
    <name evidence="2" type="ORF">rCG_28768</name>
</gene>
<evidence type="ECO:0000256" key="1">
    <source>
        <dbReference type="SAM" id="MobiDB-lite"/>
    </source>
</evidence>
<proteinExistence type="predicted"/>
<feature type="region of interest" description="Disordered" evidence="1">
    <location>
        <begin position="50"/>
        <end position="69"/>
    </location>
</feature>
<accession>A6HVE6</accession>
<dbReference type="EMBL" id="CH473952">
    <property type="protein sequence ID" value="EDL82081.1"/>
    <property type="molecule type" value="Genomic_DNA"/>
</dbReference>
<protein>
    <submittedName>
        <fullName evidence="2">RCG28768, isoform CRA_b</fullName>
    </submittedName>
</protein>
<evidence type="ECO:0000313" key="2">
    <source>
        <dbReference type="EMBL" id="EDL82081.1"/>
    </source>
</evidence>
<dbReference type="Proteomes" id="UP000234681">
    <property type="component" value="Chromosome 2"/>
</dbReference>
<evidence type="ECO:0000313" key="3">
    <source>
        <dbReference type="Proteomes" id="UP000234681"/>
    </source>
</evidence>
<name>A6HVE6_RAT</name>